<feature type="domain" description="Thoeris protein ThsB TIR-like" evidence="1">
    <location>
        <begin position="8"/>
        <end position="108"/>
    </location>
</feature>
<organism evidence="3">
    <name type="scientific">Candidatus Kentrum sp. SD</name>
    <dbReference type="NCBI Taxonomy" id="2126332"/>
    <lineage>
        <taxon>Bacteria</taxon>
        <taxon>Pseudomonadati</taxon>
        <taxon>Pseudomonadota</taxon>
        <taxon>Gammaproteobacteria</taxon>
        <taxon>Candidatus Kentrum</taxon>
    </lineage>
</organism>
<name>A0A450YFN3_9GAMM</name>
<dbReference type="Pfam" id="PF08937">
    <property type="entry name" value="ThsB_TIR"/>
    <property type="match status" value="1"/>
</dbReference>
<dbReference type="EMBL" id="CAADFR010000005">
    <property type="protein sequence ID" value="VFK36759.1"/>
    <property type="molecule type" value="Genomic_DNA"/>
</dbReference>
<evidence type="ECO:0000313" key="3">
    <source>
        <dbReference type="EMBL" id="VFK40347.1"/>
    </source>
</evidence>
<dbReference type="Gene3D" id="3.40.50.11200">
    <property type="match status" value="1"/>
</dbReference>
<evidence type="ECO:0000313" key="2">
    <source>
        <dbReference type="EMBL" id="VFK36759.1"/>
    </source>
</evidence>
<sequence>MGKRHKVFVSYHHANDQGYRDRFERLFDEHYDIMDSRSVQEGDMDRYLPRETVYRKIRDEHLRDSTVTVVLIGTETWKRKYVDWEIHISVRHTQHNPRSGLLGIFLPNHPDFMKAEYNHHTIPPRLYDNVQCQFAELYDWRKNPGVVQSWIHEAFERRNKINPDNSRPLFKNNRSGTEWQ</sequence>
<protein>
    <submittedName>
        <fullName evidence="3">MTH538 TIR-like domain (DUF1863)</fullName>
    </submittedName>
</protein>
<reference evidence="3" key="1">
    <citation type="submission" date="2019-02" db="EMBL/GenBank/DDBJ databases">
        <authorList>
            <person name="Gruber-Vodicka R. H."/>
            <person name="Seah K. B. B."/>
        </authorList>
    </citation>
    <scope>NUCLEOTIDE SEQUENCE</scope>
    <source>
        <strain evidence="3">BECK_S1320</strain>
        <strain evidence="2">BECK_S1321</strain>
    </source>
</reference>
<proteinExistence type="predicted"/>
<accession>A0A450YFN3</accession>
<dbReference type="AlphaFoldDB" id="A0A450YFN3"/>
<dbReference type="SUPFAM" id="SSF52200">
    <property type="entry name" value="Toll/Interleukin receptor TIR domain"/>
    <property type="match status" value="1"/>
</dbReference>
<dbReference type="EMBL" id="CAADFU010000006">
    <property type="protein sequence ID" value="VFK40347.1"/>
    <property type="molecule type" value="Genomic_DNA"/>
</dbReference>
<dbReference type="InterPro" id="IPR015032">
    <property type="entry name" value="ThsB__TIR-like_domain"/>
</dbReference>
<evidence type="ECO:0000259" key="1">
    <source>
        <dbReference type="Pfam" id="PF08937"/>
    </source>
</evidence>
<gene>
    <name evidence="3" type="ORF">BECKSD772E_GA0070983_10068</name>
    <name evidence="2" type="ORF">BECKSD772F_GA0070984_10058</name>
</gene>
<dbReference type="InterPro" id="IPR035897">
    <property type="entry name" value="Toll_tir_struct_dom_sf"/>
</dbReference>